<dbReference type="Pfam" id="PF13614">
    <property type="entry name" value="AAA_31"/>
    <property type="match status" value="1"/>
</dbReference>
<dbReference type="AlphaFoldDB" id="A0A0J8VM18"/>
<dbReference type="InterPro" id="IPR025669">
    <property type="entry name" value="AAA_dom"/>
</dbReference>
<dbReference type="Proteomes" id="UP000037315">
    <property type="component" value="Unassembled WGS sequence"/>
</dbReference>
<proteinExistence type="predicted"/>
<dbReference type="InterPro" id="IPR050678">
    <property type="entry name" value="DNA_Partitioning_ATPase"/>
</dbReference>
<keyword evidence="3" id="KW-1185">Reference proteome</keyword>
<dbReference type="PANTHER" id="PTHR13696:SF52">
    <property type="entry name" value="PARA FAMILY PROTEIN CT_582"/>
    <property type="match status" value="1"/>
</dbReference>
<comment type="caution">
    <text evidence="2">The sequence shown here is derived from an EMBL/GenBank/DDBJ whole genome shotgun (WGS) entry which is preliminary data.</text>
</comment>
<dbReference type="PATRIC" id="fig|1656095.3.peg.4579"/>
<name>A0A0J8VM18_9ENTR</name>
<gene>
    <name evidence="2" type="ORF">ACH50_13525</name>
</gene>
<dbReference type="RefSeq" id="WP_048888155.1">
    <property type="nucleotide sequence ID" value="NZ_LFEJ01000017.1"/>
</dbReference>
<protein>
    <submittedName>
        <fullName evidence="2">Chromosome partitioning protein ParA</fullName>
    </submittedName>
</protein>
<dbReference type="OrthoDB" id="69313at2"/>
<dbReference type="Gene3D" id="3.40.50.300">
    <property type="entry name" value="P-loop containing nucleotide triphosphate hydrolases"/>
    <property type="match status" value="1"/>
</dbReference>
<reference evidence="2 3" key="1">
    <citation type="submission" date="2015-06" db="EMBL/GenBank/DDBJ databases">
        <title>Genome sequencing of Cronobacter sp. strain DJ34 isolated from petroleum contaminated sludge of Duliajan Oil Fields, Assam, India.</title>
        <authorList>
            <person name="Pal S."/>
            <person name="Banerjee T.D."/>
            <person name="Roy A."/>
            <person name="Sar P."/>
            <person name="Kazy S.K."/>
        </authorList>
    </citation>
    <scope>NUCLEOTIDE SEQUENCE [LARGE SCALE GENOMIC DNA]</scope>
    <source>
        <strain evidence="2 3">DJ34</strain>
    </source>
</reference>
<dbReference type="InterPro" id="IPR027417">
    <property type="entry name" value="P-loop_NTPase"/>
</dbReference>
<dbReference type="SUPFAM" id="SSF52540">
    <property type="entry name" value="P-loop containing nucleoside triphosphate hydrolases"/>
    <property type="match status" value="1"/>
</dbReference>
<dbReference type="PANTHER" id="PTHR13696">
    <property type="entry name" value="P-LOOP CONTAINING NUCLEOSIDE TRIPHOSPHATE HYDROLASE"/>
    <property type="match status" value="1"/>
</dbReference>
<evidence type="ECO:0000313" key="3">
    <source>
        <dbReference type="Proteomes" id="UP000037315"/>
    </source>
</evidence>
<sequence>MAPVSSRQQKAKIYAVMNNKGGAGKTSTATNLAVAMALSGKQGLVIDSDQQANSTEVLAHGKKYYAQYGNTICNLYTDARFDIRKAIIPAMAGETEIPNLDFIPSDPSFEKVLEQALTRSHREKILHRHLQAVADEYDFIIIDCAPGLNLATGNAIYVADHVLVPVDAGSFSLSGLEVMLDFMDEINEEEFKNFSVFRNEYNASKKIMNNFIQDELMKHKRIQNRLLESRIRDDQTIVQSQVACLPLFYYAKSSLALNDYRKLARELETLSQSEVA</sequence>
<evidence type="ECO:0000313" key="2">
    <source>
        <dbReference type="EMBL" id="KMV34062.1"/>
    </source>
</evidence>
<accession>A0A0J8VM18</accession>
<dbReference type="CDD" id="cd02042">
    <property type="entry name" value="ParAB_family"/>
    <property type="match status" value="1"/>
</dbReference>
<feature type="domain" description="AAA" evidence="1">
    <location>
        <begin position="12"/>
        <end position="193"/>
    </location>
</feature>
<evidence type="ECO:0000259" key="1">
    <source>
        <dbReference type="Pfam" id="PF13614"/>
    </source>
</evidence>
<dbReference type="EMBL" id="LFEJ01000017">
    <property type="protein sequence ID" value="KMV34062.1"/>
    <property type="molecule type" value="Genomic_DNA"/>
</dbReference>
<organism evidence="2 3">
    <name type="scientific">Franconibacter pulveris</name>
    <dbReference type="NCBI Taxonomy" id="435910"/>
    <lineage>
        <taxon>Bacteria</taxon>
        <taxon>Pseudomonadati</taxon>
        <taxon>Pseudomonadota</taxon>
        <taxon>Gammaproteobacteria</taxon>
        <taxon>Enterobacterales</taxon>
        <taxon>Enterobacteriaceae</taxon>
        <taxon>Franconibacter</taxon>
    </lineage>
</organism>